<dbReference type="VEuPathDB" id="AmoebaDB:EIN_170630"/>
<keyword evidence="2" id="KW-1185">Reference proteome</keyword>
<dbReference type="Proteomes" id="UP000014680">
    <property type="component" value="Unassembled WGS sequence"/>
</dbReference>
<evidence type="ECO:0000313" key="2">
    <source>
        <dbReference type="Proteomes" id="UP000014680"/>
    </source>
</evidence>
<protein>
    <submittedName>
        <fullName evidence="1">Uncharacterized protein</fullName>
    </submittedName>
</protein>
<gene>
    <name evidence="1" type="ORF">EIN_170630</name>
</gene>
<dbReference type="AlphaFoldDB" id="A0A0A1U0W9"/>
<name>A0A0A1U0W9_ENTIV</name>
<accession>A0A0A1U0W9</accession>
<dbReference type="KEGG" id="eiv:EIN_170630"/>
<organism evidence="1 2">
    <name type="scientific">Entamoeba invadens IP1</name>
    <dbReference type="NCBI Taxonomy" id="370355"/>
    <lineage>
        <taxon>Eukaryota</taxon>
        <taxon>Amoebozoa</taxon>
        <taxon>Evosea</taxon>
        <taxon>Archamoebae</taxon>
        <taxon>Mastigamoebida</taxon>
        <taxon>Entamoebidae</taxon>
        <taxon>Entamoeba</taxon>
    </lineage>
</organism>
<dbReference type="EMBL" id="KB207112">
    <property type="protein sequence ID" value="ELP84538.1"/>
    <property type="molecule type" value="Genomic_DNA"/>
</dbReference>
<evidence type="ECO:0000313" key="1">
    <source>
        <dbReference type="EMBL" id="ELP84538.1"/>
    </source>
</evidence>
<reference evidence="1 2" key="1">
    <citation type="submission" date="2012-10" db="EMBL/GenBank/DDBJ databases">
        <authorList>
            <person name="Zafar N."/>
            <person name="Inman J."/>
            <person name="Hall N."/>
            <person name="Lorenzi H."/>
            <person name="Caler E."/>
        </authorList>
    </citation>
    <scope>NUCLEOTIDE SEQUENCE [LARGE SCALE GENOMIC DNA]</scope>
    <source>
        <strain evidence="1 2">IP1</strain>
    </source>
</reference>
<dbReference type="GeneID" id="14883420"/>
<dbReference type="RefSeq" id="XP_004183884.1">
    <property type="nucleotide sequence ID" value="XM_004183836.1"/>
</dbReference>
<sequence>MNQECIGDSCQIEHREEQLNEIRYTISSLTFENKEFEKQEDEIQDRYAKKRTSPLENLNRLIVLVSEHPENANYKEEQEKYNLLLRKMKFDYLDEISKVKTKRFRNEAQIAQLRDKLAKLGNLENERTQNSHNAHPQANRR</sequence>
<proteinExistence type="predicted"/>